<dbReference type="Pfam" id="PF06276">
    <property type="entry name" value="FhuF"/>
    <property type="match status" value="1"/>
</dbReference>
<comment type="caution">
    <text evidence="2">The sequence shown here is derived from an EMBL/GenBank/DDBJ whole genome shotgun (WGS) entry which is preliminary data.</text>
</comment>
<dbReference type="RefSeq" id="WP_378050427.1">
    <property type="nucleotide sequence ID" value="NZ_JBHMDN010000026.1"/>
</dbReference>
<sequence length="251" mass="27774">MDHFLTSDAWKELAGDYSLSVGEGAPPSVKSLALSELLKEESCRAYLEWLKGHIGSPNLSVASSMLVKRMAHLLVAPILSAMTYYDRGIGAELEHCRLFHPDASAAGTAFPFMALSRAKVTAPEPGKREAWRTERVRQLFAERLTPLLKTIAAAGSVSTAILWENVMARIVPVYGNDGDGDGDGELSRRVRDDFFYLTRGAPGEPFGTRRNPLGSFAELDENRRLTGRSRRLTCCLYYQMAPEYCLKCPKP</sequence>
<organism evidence="2 3">
    <name type="scientific">Cohnella cellulosilytica</name>
    <dbReference type="NCBI Taxonomy" id="986710"/>
    <lineage>
        <taxon>Bacteria</taxon>
        <taxon>Bacillati</taxon>
        <taxon>Bacillota</taxon>
        <taxon>Bacilli</taxon>
        <taxon>Bacillales</taxon>
        <taxon>Paenibacillaceae</taxon>
        <taxon>Cohnella</taxon>
    </lineage>
</organism>
<dbReference type="Proteomes" id="UP001596378">
    <property type="component" value="Unassembled WGS sequence"/>
</dbReference>
<accession>A0ABW2FKC0</accession>
<dbReference type="EMBL" id="JBHTAI010000038">
    <property type="protein sequence ID" value="MFC7153590.1"/>
    <property type="molecule type" value="Genomic_DNA"/>
</dbReference>
<protein>
    <submittedName>
        <fullName evidence="2">IucA/IucC family C-terminal-domain containing protein</fullName>
    </submittedName>
</protein>
<proteinExistence type="predicted"/>
<evidence type="ECO:0000259" key="1">
    <source>
        <dbReference type="Pfam" id="PF06276"/>
    </source>
</evidence>
<reference evidence="3" key="1">
    <citation type="journal article" date="2019" name="Int. J. Syst. Evol. Microbiol.">
        <title>The Global Catalogue of Microorganisms (GCM) 10K type strain sequencing project: providing services to taxonomists for standard genome sequencing and annotation.</title>
        <authorList>
            <consortium name="The Broad Institute Genomics Platform"/>
            <consortium name="The Broad Institute Genome Sequencing Center for Infectious Disease"/>
            <person name="Wu L."/>
            <person name="Ma J."/>
        </authorList>
    </citation>
    <scope>NUCLEOTIDE SEQUENCE [LARGE SCALE GENOMIC DNA]</scope>
    <source>
        <strain evidence="3">KCTC 12907</strain>
    </source>
</reference>
<name>A0ABW2FKC0_9BACL</name>
<evidence type="ECO:0000313" key="3">
    <source>
        <dbReference type="Proteomes" id="UP001596378"/>
    </source>
</evidence>
<dbReference type="InterPro" id="IPR022770">
    <property type="entry name" value="IucA/IucC-like_C"/>
</dbReference>
<feature type="domain" description="Aerobactin siderophore biosynthesis IucA/IucC-like C-terminal" evidence="1">
    <location>
        <begin position="65"/>
        <end position="170"/>
    </location>
</feature>
<evidence type="ECO:0000313" key="2">
    <source>
        <dbReference type="EMBL" id="MFC7153590.1"/>
    </source>
</evidence>
<keyword evidence="3" id="KW-1185">Reference proteome</keyword>
<gene>
    <name evidence="2" type="ORF">ACFQMJ_34115</name>
</gene>